<dbReference type="STRING" id="1802158.A2827_00310"/>
<dbReference type="CDD" id="cd00090">
    <property type="entry name" value="HTH_ARSR"/>
    <property type="match status" value="1"/>
</dbReference>
<dbReference type="Gene3D" id="1.10.10.10">
    <property type="entry name" value="Winged helix-like DNA-binding domain superfamily/Winged helix DNA-binding domain"/>
    <property type="match status" value="1"/>
</dbReference>
<comment type="caution">
    <text evidence="1">The sequence shown here is derived from an EMBL/GenBank/DDBJ whole genome shotgun (WGS) entry which is preliminary data.</text>
</comment>
<dbReference type="InterPro" id="IPR036388">
    <property type="entry name" value="WH-like_DNA-bd_sf"/>
</dbReference>
<dbReference type="InterPro" id="IPR036390">
    <property type="entry name" value="WH_DNA-bd_sf"/>
</dbReference>
<accession>A0A1G2H655</accession>
<dbReference type="SUPFAM" id="SSF46785">
    <property type="entry name" value="Winged helix' DNA-binding domain"/>
    <property type="match status" value="1"/>
</dbReference>
<organism evidence="1 2">
    <name type="scientific">Candidatus Spechtbacteria bacterium RIFCSPHIGHO2_01_FULL_43_30</name>
    <dbReference type="NCBI Taxonomy" id="1802158"/>
    <lineage>
        <taxon>Bacteria</taxon>
        <taxon>Candidatus Spechtiibacteriota</taxon>
    </lineage>
</organism>
<name>A0A1G2H655_9BACT</name>
<dbReference type="AlphaFoldDB" id="A0A1G2H655"/>
<proteinExistence type="predicted"/>
<sequence>MDEAFIQRAVELCLAVYRVTEKFPENEVLRRKFRELSIDLLSLFCYYIANPTSKSRLFICSKVKGKIIEFDAYSQVVRVQVWVNPANFEILRKEYENLASGLEMHKNSDNVANVKYKKTGISNRKELAQSKLQKEIGERSHERQDFILKLLERKKGGASNTEIAKSMKTSKKTAERHLKYLLEKGAIIKEGRTRNARFFGKKSRK</sequence>
<evidence type="ECO:0000313" key="1">
    <source>
        <dbReference type="EMBL" id="OGZ57972.1"/>
    </source>
</evidence>
<reference evidence="1 2" key="1">
    <citation type="journal article" date="2016" name="Nat. Commun.">
        <title>Thousands of microbial genomes shed light on interconnected biogeochemical processes in an aquifer system.</title>
        <authorList>
            <person name="Anantharaman K."/>
            <person name="Brown C.T."/>
            <person name="Hug L.A."/>
            <person name="Sharon I."/>
            <person name="Castelle C.J."/>
            <person name="Probst A.J."/>
            <person name="Thomas B.C."/>
            <person name="Singh A."/>
            <person name="Wilkins M.J."/>
            <person name="Karaoz U."/>
            <person name="Brodie E.L."/>
            <person name="Williams K.H."/>
            <person name="Hubbard S.S."/>
            <person name="Banfield J.F."/>
        </authorList>
    </citation>
    <scope>NUCLEOTIDE SEQUENCE [LARGE SCALE GENOMIC DNA]</scope>
</reference>
<dbReference type="Pfam" id="PF13412">
    <property type="entry name" value="HTH_24"/>
    <property type="match status" value="1"/>
</dbReference>
<dbReference type="InterPro" id="IPR011991">
    <property type="entry name" value="ArsR-like_HTH"/>
</dbReference>
<protein>
    <submittedName>
        <fullName evidence="1">Uncharacterized protein</fullName>
    </submittedName>
</protein>
<dbReference type="EMBL" id="MHOD01000017">
    <property type="protein sequence ID" value="OGZ57972.1"/>
    <property type="molecule type" value="Genomic_DNA"/>
</dbReference>
<evidence type="ECO:0000313" key="2">
    <source>
        <dbReference type="Proteomes" id="UP000177932"/>
    </source>
</evidence>
<gene>
    <name evidence="1" type="ORF">A2827_00310</name>
</gene>
<dbReference type="Proteomes" id="UP000177932">
    <property type="component" value="Unassembled WGS sequence"/>
</dbReference>